<accession>A0A1U7M8L6</accession>
<evidence type="ECO:0000256" key="1">
    <source>
        <dbReference type="SAM" id="Phobius"/>
    </source>
</evidence>
<keyword evidence="1" id="KW-1133">Transmembrane helix</keyword>
<name>A0A1U7M8L6_TISCR</name>
<dbReference type="RefSeq" id="WP_075724435.1">
    <property type="nucleotide sequence ID" value="NZ_LTDM01000004.1"/>
</dbReference>
<dbReference type="InterPro" id="IPR002881">
    <property type="entry name" value="DUF58"/>
</dbReference>
<dbReference type="PANTHER" id="PTHR34351">
    <property type="entry name" value="SLR1927 PROTEIN-RELATED"/>
    <property type="match status" value="1"/>
</dbReference>
<dbReference type="PANTHER" id="PTHR34351:SF2">
    <property type="entry name" value="DUF58 DOMAIN-CONTAINING PROTEIN"/>
    <property type="match status" value="1"/>
</dbReference>
<comment type="caution">
    <text evidence="3">The sequence shown here is derived from an EMBL/GenBank/DDBJ whole genome shotgun (WGS) entry which is preliminary data.</text>
</comment>
<proteinExistence type="predicted"/>
<feature type="domain" description="DUF58" evidence="2">
    <location>
        <begin position="170"/>
        <end position="207"/>
    </location>
</feature>
<gene>
    <name evidence="3" type="ORF">TICRE_03150</name>
</gene>
<evidence type="ECO:0000313" key="3">
    <source>
        <dbReference type="EMBL" id="OLS03621.1"/>
    </source>
</evidence>
<evidence type="ECO:0000259" key="2">
    <source>
        <dbReference type="Pfam" id="PF01882"/>
    </source>
</evidence>
<reference evidence="3 4" key="1">
    <citation type="submission" date="2016-02" db="EMBL/GenBank/DDBJ databases">
        <title>Genome sequence of Tissierella creatinophila DSM 6911.</title>
        <authorList>
            <person name="Poehlein A."/>
            <person name="Daniel R."/>
        </authorList>
    </citation>
    <scope>NUCLEOTIDE SEQUENCE [LARGE SCALE GENOMIC DNA]</scope>
    <source>
        <strain evidence="3 4">DSM 6911</strain>
    </source>
</reference>
<keyword evidence="1" id="KW-0812">Transmembrane</keyword>
<dbReference type="AlphaFoldDB" id="A0A1U7M8L6"/>
<feature type="transmembrane region" description="Helical" evidence="1">
    <location>
        <begin position="6"/>
        <end position="27"/>
    </location>
</feature>
<dbReference type="EMBL" id="LTDM01000004">
    <property type="protein sequence ID" value="OLS03621.1"/>
    <property type="molecule type" value="Genomic_DNA"/>
</dbReference>
<protein>
    <recommendedName>
        <fullName evidence="2">DUF58 domain-containing protein</fullName>
    </recommendedName>
</protein>
<keyword evidence="4" id="KW-1185">Reference proteome</keyword>
<keyword evidence="1" id="KW-0472">Membrane</keyword>
<evidence type="ECO:0000313" key="4">
    <source>
        <dbReference type="Proteomes" id="UP000186112"/>
    </source>
</evidence>
<dbReference type="OrthoDB" id="9778037at2"/>
<sequence length="379" mass="44216">MPYFLFYISILSFLVPLVHLLLSFIGIKAQINLPDDSLYTGVKIEIEYRLKNKNFFSIPMINFSSDISKILSGKKTTIKTLSLGPFEDFRFRDTIRLKRRGFYELVDLKVEISDIYSLFTFKKEFHNKTNLLVYPNIIELDSFKIYSNKNLGELSMQDSIFEDKTSISSIKEYTEGDSINQIHWKVSAKRGTPMVKSFEPVSNANLNIFINNNKLYFKDDFDRHIEDKIVDTSLAIVNYLLNLDIDLSLNTFSKKELIEISNIKKENLKVFLEMFARFKGNGESSIIDLIEEKMYSFIDNSMIMIITPNLDKEMGEIALKLKMKNLIPIFIIVTDKENNDPLINKDIENRLTEENIELYFIDYNSNIKEELEIKHGKNI</sequence>
<dbReference type="Proteomes" id="UP000186112">
    <property type="component" value="Unassembled WGS sequence"/>
</dbReference>
<dbReference type="Pfam" id="PF01882">
    <property type="entry name" value="DUF58"/>
    <property type="match status" value="1"/>
</dbReference>
<organism evidence="3 4">
    <name type="scientific">Tissierella creatinophila DSM 6911</name>
    <dbReference type="NCBI Taxonomy" id="1123403"/>
    <lineage>
        <taxon>Bacteria</taxon>
        <taxon>Bacillati</taxon>
        <taxon>Bacillota</taxon>
        <taxon>Tissierellia</taxon>
        <taxon>Tissierellales</taxon>
        <taxon>Tissierellaceae</taxon>
        <taxon>Tissierella</taxon>
    </lineage>
</organism>